<dbReference type="GO" id="GO:0005634">
    <property type="term" value="C:nucleus"/>
    <property type="evidence" value="ECO:0007669"/>
    <property type="project" value="TreeGrafter"/>
</dbReference>
<dbReference type="SMART" id="SM00360">
    <property type="entry name" value="RRM"/>
    <property type="match status" value="1"/>
</dbReference>
<feature type="compositionally biased region" description="Basic and acidic residues" evidence="3">
    <location>
        <begin position="1988"/>
        <end position="2000"/>
    </location>
</feature>
<feature type="compositionally biased region" description="Basic and acidic residues" evidence="3">
    <location>
        <begin position="1680"/>
        <end position="1694"/>
    </location>
</feature>
<evidence type="ECO:0000256" key="1">
    <source>
        <dbReference type="ARBA" id="ARBA00007797"/>
    </source>
</evidence>
<dbReference type="InterPro" id="IPR035979">
    <property type="entry name" value="RBD_domain_sf"/>
</dbReference>
<dbReference type="Gene3D" id="3.30.70.330">
    <property type="match status" value="1"/>
</dbReference>
<evidence type="ECO:0000259" key="4">
    <source>
        <dbReference type="PROSITE" id="PS50102"/>
    </source>
</evidence>
<dbReference type="InterPro" id="IPR005612">
    <property type="entry name" value="CCAAT-binding_factor"/>
</dbReference>
<feature type="compositionally biased region" description="Basic and acidic residues" evidence="3">
    <location>
        <begin position="337"/>
        <end position="356"/>
    </location>
</feature>
<dbReference type="PROSITE" id="PS50102">
    <property type="entry name" value="RRM"/>
    <property type="match status" value="1"/>
</dbReference>
<dbReference type="SUPFAM" id="SSF54928">
    <property type="entry name" value="RNA-binding domain, RBD"/>
    <property type="match status" value="1"/>
</dbReference>
<feature type="compositionally biased region" description="Acidic residues" evidence="3">
    <location>
        <begin position="1928"/>
        <end position="1937"/>
    </location>
</feature>
<dbReference type="Pfam" id="PF00076">
    <property type="entry name" value="RRM_1"/>
    <property type="match status" value="1"/>
</dbReference>
<feature type="region of interest" description="Disordered" evidence="3">
    <location>
        <begin position="1647"/>
        <end position="1668"/>
    </location>
</feature>
<sequence length="2023" mass="228492">MSERSRERKRAGAFGRSFSGEEWTVFVGNLSKRVTRSELREIFNHYGRIVRVFIPSFMVKTNYKSSTFAFVQYAVEEGCRRAVMNVNGTLIDGKRVTVGVAKYKRGRKRDAEVKRSQLEGIKPCREANGRQQVDLESPRSLRDGRTYKEVVNVDNSRSVDQQRRVNREACYGGASFGKRGVPGQDSKVGYVRNACIIIFNTNEEFLKAWSSLREKLYCWFDWVDPLLSEEGVPLAYCLVELVGLPLLSWSIPFLEKLGGKWGKVVCIPEGTRNRDDLSSARMLLRVASPFDVQESVIVGSYGRSFKVKVNVGSRSNAFSEAYGDVRQTVSFGNCNDEVSKEEDGRNKDKVGDNRENSAEGFWSKVDTWLQKSQERRTLEEGGDQDLENKSDTLPNSNGVSDKFEFELNTRGEFAGLGLREVAAQSSAHSESNWEAYSPVTKIIPAGPAVKLNWARLANKNKEQNLSEFFAEERSVSIEEEKNGDMEDEDIMIGLSIRSAPVGRRGRGRYARVYKRSRDRRIWLCPAIEDDVFCPMASPKLKQNNSVPRSIKQFPTNSIGKGQDKDFNGSADFQNTSTVPTICNDGVERVEAISVNASGKGMKRRKRRKRRALISEAIDLVNISTASSSSFVELLKEAVDTWEVCEMGLGRREKCVAAARLVKKTKPVFLFIQESKLERCHGAIFRRIGGNLLKGVLVSPAQGSSGGLITLWNENVVQVIDQFVHGRFLALVGKSKHGSMEFVAINVYGPPVEAEKEVFYGELLKYVRALNLPVCLGGDFNAYLDSEEKIGKSQNWHTMDIFRSFVQKANLINLPMSGGSFTWCSNRESSTWVKLDRFLICARFLKIFPNIVQSILPKSISDHNPVLLEDKSTNWGPKPFRFFNFLLEEQGFDDLVADSLEVEEKKNNSGGIFRILQDFYNGKRWVHGVNHAFITLIPKKGNPESIEDYRPISLVGSLYKILSKGVVFKVDFSRAYDTVDWQILLRLMKEMGFGERWCSWINQCISTASISILLNGSPTKEFHIAKVKSKLYGINVEEDTLRNWARDIGCSIGSFPTVYLGLPLGAKRNCDKLWEPVLANFDKKLAGWKASSLSMAGRLVLIKSVLSSLPIFYLAIFKIPAKICQKLNSLMANFLWGGGEEKKKMHWWVWKFANEKESLWKKFLCSKHSVSCLSMDVNKVSSHKDSWIWRGIVNSYMKDDFFGGCIRSHARLQVGNGNSIFFWNDTWLGDFPLKVLFPRIFALSTNQGGKVAEFGSFDLNGWEWNIKTRRNLCDWEVAQLVDLLDKLNVIKLNESLEDCMLWVGAGEGLYSVKACTKSFYSVDEDNFRWNKCVWQGLVPPRVEVFLWQLSLNKVAVRGELKKRGVHLGEDSLCPFCNQAEESVQHLFIYCQFSWVLWNRIIAYWGIKLALPNDPSSILISWSVLRPFSNMWKFIPGAVLWSIWKMRNEIVFERGKLDTSSLFFTVRLRLAKWFLAKYHISSIQVDSLIGDPSLADNISASFDSNRPVVYWSPPPVDFFKFNVDGAESAPPFLLNFVKDIADAVSEYEAEMFIGLLLRAMKSDVNLKRVSAFSKRILQVALQQPPQYACGCLFLISEVLKARPQLWNSMLQNESVDEDLEHFEDIVEETVTKPSLASKKEENNIDIHVGEAANSGSSDDEGVLPSYSDDDVSEDADELIIKETPKDLHVQELKTKSDQNSSKPPKPTTKSFLPGGYDPRHREPSYSNADRASWWELMVLSTHAHPSVATMASTLLSGVNIIYNGNPLNDLSLTAFLYKFMEKKPKTSSWHGGSQIEPAKKLDMNNHLIGQEILSLEETDVPPEDLGKKLLKNFDVGGNEMDDDYVDGDDESDNEEIENLLDATNPSVDSDGDYDYDDLDRVADEDDQLIGDDSDAEMDLPSDYADGKDFDADAGSEQIDDGGDDLIALGDTDDLSDDEGEFHQRKRKRKSGKKTSASPFASLEDYEHLLNEDSLTEEEPMKTKKSKPGKKKSEKESMSTEKYKPRKKRSEKESASAKRSKPGKNK</sequence>
<dbReference type="InterPro" id="IPR040155">
    <property type="entry name" value="CEBPZ/Mak21-like"/>
</dbReference>
<accession>A0A6A3BSQ2</accession>
<dbReference type="EMBL" id="VEPZ02000778">
    <property type="protein sequence ID" value="KAE8719950.1"/>
    <property type="molecule type" value="Genomic_DNA"/>
</dbReference>
<dbReference type="Pfam" id="PF03914">
    <property type="entry name" value="CBF"/>
    <property type="match status" value="1"/>
</dbReference>
<gene>
    <name evidence="5" type="ORF">F3Y22_tig00109923pilonHSYRG00007</name>
</gene>
<dbReference type="GO" id="GO:0003723">
    <property type="term" value="F:RNA binding"/>
    <property type="evidence" value="ECO:0007669"/>
    <property type="project" value="UniProtKB-UniRule"/>
</dbReference>
<dbReference type="InterPro" id="IPR026960">
    <property type="entry name" value="RVT-Znf"/>
</dbReference>
<feature type="compositionally biased region" description="Acidic residues" evidence="3">
    <location>
        <begin position="1909"/>
        <end position="1921"/>
    </location>
</feature>
<dbReference type="PANTHER" id="PTHR12048">
    <property type="entry name" value="CCAAT-BINDING FACTOR-RELATED"/>
    <property type="match status" value="1"/>
</dbReference>
<feature type="compositionally biased region" description="Acidic residues" evidence="3">
    <location>
        <begin position="1883"/>
        <end position="1897"/>
    </location>
</feature>
<feature type="compositionally biased region" description="Basic residues" evidence="3">
    <location>
        <begin position="1941"/>
        <end position="1950"/>
    </location>
</feature>
<feature type="domain" description="RRM" evidence="4">
    <location>
        <begin position="23"/>
        <end position="103"/>
    </location>
</feature>
<comment type="caution">
    <text evidence="5">The sequence shown here is derived from an EMBL/GenBank/DDBJ whole genome shotgun (WGS) entry which is preliminary data.</text>
</comment>
<organism evidence="5">
    <name type="scientific">Hibiscus syriacus</name>
    <name type="common">Rose of Sharon</name>
    <dbReference type="NCBI Taxonomy" id="106335"/>
    <lineage>
        <taxon>Eukaryota</taxon>
        <taxon>Viridiplantae</taxon>
        <taxon>Streptophyta</taxon>
        <taxon>Embryophyta</taxon>
        <taxon>Tracheophyta</taxon>
        <taxon>Spermatophyta</taxon>
        <taxon>Magnoliopsida</taxon>
        <taxon>eudicotyledons</taxon>
        <taxon>Gunneridae</taxon>
        <taxon>Pentapetalae</taxon>
        <taxon>rosids</taxon>
        <taxon>malvids</taxon>
        <taxon>Malvales</taxon>
        <taxon>Malvaceae</taxon>
        <taxon>Malvoideae</taxon>
        <taxon>Hibiscus</taxon>
    </lineage>
</organism>
<feature type="compositionally biased region" description="Acidic residues" evidence="3">
    <location>
        <begin position="1655"/>
        <end position="1668"/>
    </location>
</feature>
<reference evidence="5" key="1">
    <citation type="submission" date="2019-09" db="EMBL/GenBank/DDBJ databases">
        <title>Draft genome information of white flower Hibiscus syriacus.</title>
        <authorList>
            <person name="Kim Y.-M."/>
        </authorList>
    </citation>
    <scope>NUCLEOTIDE SEQUENCE [LARGE SCALE GENOMIC DNA]</scope>
    <source>
        <strain evidence="5">YM2019G1</strain>
        <tissue evidence="5">Leaf</tissue>
    </source>
</reference>
<name>A0A6A3BSQ2_HIBSY</name>
<comment type="similarity">
    <text evidence="1">Belongs to the CBF/MAK21 family.</text>
</comment>
<feature type="region of interest" description="Disordered" evidence="3">
    <location>
        <begin position="373"/>
        <end position="400"/>
    </location>
</feature>
<evidence type="ECO:0000313" key="5">
    <source>
        <dbReference type="EMBL" id="KAE8719950.1"/>
    </source>
</evidence>
<keyword evidence="2" id="KW-0694">RNA-binding</keyword>
<dbReference type="SUPFAM" id="SSF56219">
    <property type="entry name" value="DNase I-like"/>
    <property type="match status" value="1"/>
</dbReference>
<feature type="region of interest" description="Disordered" evidence="3">
    <location>
        <begin position="1883"/>
        <end position="2023"/>
    </location>
</feature>
<dbReference type="InterPro" id="IPR012677">
    <property type="entry name" value="Nucleotide-bd_a/b_plait_sf"/>
</dbReference>
<feature type="region of interest" description="Disordered" evidence="3">
    <location>
        <begin position="1680"/>
        <end position="1721"/>
    </location>
</feature>
<proteinExistence type="inferred from homology"/>
<feature type="region of interest" description="Disordered" evidence="3">
    <location>
        <begin position="335"/>
        <end position="356"/>
    </location>
</feature>
<evidence type="ECO:0000256" key="3">
    <source>
        <dbReference type="SAM" id="MobiDB-lite"/>
    </source>
</evidence>
<dbReference type="Gene3D" id="3.60.10.10">
    <property type="entry name" value="Endonuclease/exonuclease/phosphatase"/>
    <property type="match status" value="1"/>
</dbReference>
<dbReference type="Pfam" id="PF13966">
    <property type="entry name" value="zf-RVT"/>
    <property type="match status" value="1"/>
</dbReference>
<evidence type="ECO:0000256" key="2">
    <source>
        <dbReference type="PROSITE-ProRule" id="PRU00176"/>
    </source>
</evidence>
<dbReference type="InterPro" id="IPR000504">
    <property type="entry name" value="RRM_dom"/>
</dbReference>
<dbReference type="PANTHER" id="PTHR12048:SF0">
    <property type="entry name" value="CCAAT_ENHANCER-BINDING PROTEIN ZETA"/>
    <property type="match status" value="1"/>
</dbReference>
<protein>
    <submittedName>
        <fullName evidence="5">Detected protein of confused Function</fullName>
    </submittedName>
</protein>
<dbReference type="InterPro" id="IPR036691">
    <property type="entry name" value="Endo/exonu/phosph_ase_sf"/>
</dbReference>
<dbReference type="CDD" id="cd00590">
    <property type="entry name" value="RRM_SF"/>
    <property type="match status" value="1"/>
</dbReference>
<feature type="compositionally biased region" description="Polar residues" evidence="3">
    <location>
        <begin position="1695"/>
        <end position="1708"/>
    </location>
</feature>